<feature type="region of interest" description="Disordered" evidence="7">
    <location>
        <begin position="887"/>
        <end position="986"/>
    </location>
</feature>
<dbReference type="InterPro" id="IPR036770">
    <property type="entry name" value="Ankyrin_rpt-contain_sf"/>
</dbReference>
<evidence type="ECO:0000313" key="9">
    <source>
        <dbReference type="EnsemblMetazoa" id="tetur02g10960.1"/>
    </source>
</evidence>
<dbReference type="GO" id="GO:0014069">
    <property type="term" value="C:postsynaptic density"/>
    <property type="evidence" value="ECO:0007669"/>
    <property type="project" value="TreeGrafter"/>
</dbReference>
<feature type="repeat" description="ANK" evidence="6">
    <location>
        <begin position="525"/>
        <end position="557"/>
    </location>
</feature>
<evidence type="ECO:0000256" key="1">
    <source>
        <dbReference type="ARBA" id="ARBA00004175"/>
    </source>
</evidence>
<keyword evidence="4" id="KW-0800">Toxin</keyword>
<dbReference type="GO" id="GO:0035255">
    <property type="term" value="F:ionotropic glutamate receptor binding"/>
    <property type="evidence" value="ECO:0007669"/>
    <property type="project" value="TreeGrafter"/>
</dbReference>
<dbReference type="GO" id="GO:0043197">
    <property type="term" value="C:dendritic spine"/>
    <property type="evidence" value="ECO:0007669"/>
    <property type="project" value="TreeGrafter"/>
</dbReference>
<feature type="region of interest" description="Disordered" evidence="7">
    <location>
        <begin position="1266"/>
        <end position="1353"/>
    </location>
</feature>
<keyword evidence="2" id="KW-0268">Exocytosis</keyword>
<feature type="region of interest" description="Disordered" evidence="7">
    <location>
        <begin position="634"/>
        <end position="765"/>
    </location>
</feature>
<dbReference type="CDD" id="cd06746">
    <property type="entry name" value="PDZ_SHANK1_3-like"/>
    <property type="match status" value="1"/>
</dbReference>
<reference evidence="9" key="2">
    <citation type="submission" date="2015-06" db="UniProtKB">
        <authorList>
            <consortium name="EnsemblMetazoa"/>
        </authorList>
    </citation>
    <scope>IDENTIFICATION</scope>
</reference>
<evidence type="ECO:0000313" key="10">
    <source>
        <dbReference type="Proteomes" id="UP000015104"/>
    </source>
</evidence>
<dbReference type="InterPro" id="IPR002110">
    <property type="entry name" value="Ankyrin_rpt"/>
</dbReference>
<dbReference type="STRING" id="32264.T1JX76"/>
<feature type="compositionally biased region" description="Basic and acidic residues" evidence="7">
    <location>
        <begin position="92"/>
        <end position="101"/>
    </location>
</feature>
<feature type="compositionally biased region" description="Polar residues" evidence="7">
    <location>
        <begin position="1240"/>
        <end position="1251"/>
    </location>
</feature>
<feature type="compositionally biased region" description="Acidic residues" evidence="7">
    <location>
        <begin position="691"/>
        <end position="703"/>
    </location>
</feature>
<feature type="compositionally biased region" description="Polar residues" evidence="7">
    <location>
        <begin position="1266"/>
        <end position="1279"/>
    </location>
</feature>
<feature type="region of interest" description="Disordered" evidence="7">
    <location>
        <begin position="85"/>
        <end position="110"/>
    </location>
</feature>
<accession>T1JX76</accession>
<keyword evidence="4" id="KW-0638">Presynaptic neurotoxin</keyword>
<dbReference type="SMART" id="SM00228">
    <property type="entry name" value="PDZ"/>
    <property type="match status" value="1"/>
</dbReference>
<feature type="region of interest" description="Disordered" evidence="7">
    <location>
        <begin position="1728"/>
        <end position="1803"/>
    </location>
</feature>
<feature type="compositionally biased region" description="Low complexity" evidence="7">
    <location>
        <begin position="1923"/>
        <end position="1932"/>
    </location>
</feature>
<dbReference type="Gene3D" id="2.30.42.10">
    <property type="match status" value="1"/>
</dbReference>
<feature type="compositionally biased region" description="Low complexity" evidence="7">
    <location>
        <begin position="1780"/>
        <end position="1789"/>
    </location>
</feature>
<evidence type="ECO:0000256" key="2">
    <source>
        <dbReference type="ARBA" id="ARBA00022483"/>
    </source>
</evidence>
<feature type="region of interest" description="Disordered" evidence="7">
    <location>
        <begin position="1230"/>
        <end position="1251"/>
    </location>
</feature>
<dbReference type="Proteomes" id="UP000015104">
    <property type="component" value="Unassembled WGS sequence"/>
</dbReference>
<feature type="region of interest" description="Disordered" evidence="7">
    <location>
        <begin position="1501"/>
        <end position="1525"/>
    </location>
</feature>
<dbReference type="EMBL" id="CAEY01000824">
    <property type="status" value="NOT_ANNOTATED_CDS"/>
    <property type="molecule type" value="Genomic_DNA"/>
</dbReference>
<feature type="compositionally biased region" description="Basic and acidic residues" evidence="7">
    <location>
        <begin position="1702"/>
        <end position="1711"/>
    </location>
</feature>
<dbReference type="GO" id="GO:0006887">
    <property type="term" value="P:exocytosis"/>
    <property type="evidence" value="ECO:0007669"/>
    <property type="project" value="UniProtKB-KW"/>
</dbReference>
<feature type="region of interest" description="Disordered" evidence="7">
    <location>
        <begin position="1134"/>
        <end position="1158"/>
    </location>
</feature>
<sequence>MPKFFSNRQPNLFRSRSTIDTPPEPFQSTNHLIYNQSTLKRYSNHRQPTMRSVSLIDWPPSQYIVDTGAPPSIYNQFNNHAYQHHNQPQQHQHLDDHDQHHGHNSQPSRSSLNLETLETFSNNCDSDSNCSFYNKLGDIDEEDSMPIQEEFIQVNVYIPEYLVEQTVSLSEYETIWNLKLDIIERLSAFRSSLTGSKNYVNSLTVGSEGKRNTLNRASSLLSASLSTLTSANNNNNQFTNQLPQGERIDLNYGFYCHNIGSFLEEEATFHDYLKGDLPGVGGYISSDHSVTSRSVPSSIGVVSYCNTAGVGGAIDCCFTRTLVRLEFRHKQRIDIVIMSTTLPTSTATRRKRKRSRLIEAVANGNVEKIIKLLVNCDPNFIDEASGDTLLSLVAGNTSLSTSTSQRVIVALVNGGALLDFRTKDGRTPLHVAVQKSNYVALKTFLDLGASPNYRDAVGLTSLFYSILYSANPKLTQLLLHEHSIHGVADAQGWQEVHHACKLGLVAHLEQLLYYGCDMNCKIVGSGNTPLHVAAINDQMDCARVLLLRGCNTQIANNSHQTAYQVAVIAGNMNLAEIISNHKPENVVPYRDKPKYNPARRPPSSMMANDPTMNQGENKLQPSLSIKDELNKKYLNGSASSSQGGGGSGSSSYGPSISPCPSQRSCTTSTTISTTTTSSGVCCELDGSQSEEAGDEDGESEDESTTNTEKTSSSQHSRVEGRREQKLLGIGSSTTLPARGRREQHQMHHHQSQQNQQSGMSLSLSRQSVPSCEEISMSSILPPDMPPITSYDEKTVSLHKGSKGFGFVLRGAKATSPVVKQNHEIAPQPQPISLQYLDEIESGGVAEAAGLKRGDFLLNVNGVDVRSAPHEQVVQLIRQSGDKVTMTVAKDKNGTDVSNDKSYYKTRESRSTSKVRNPPVPPKRDPSTTLSISRARAKSLCITSSNSSDTVNSGLPMSTSTSSEMSGQQVDDQETNKSSSPSTSVESMVCPNNVTLRAKDGNGNKIASIRSRSSRRISAFELEKFFARQGDPNQILLIDDKCKGQGEGNHQVTTLQALKKKRNKKLQKDFHSTPDIQEQLALELAKQQIVSQQGNTKIKYDNNANRLSTSQEDLRSILPIYSETLTLRNGKIVQDEDSNSNCKPSTLPSTLTPASEESQSVVVKVDVSGNRVKSDYANFAQLNREDGNNKHSPNDQATTPSVPLSSFKPTLPLSTDTESLEALQKVNYASPDKLKQPGQGMVNNQQQSAKQGVNTLRPAKHVKHSSLINTDGSESLNGNQPYIPEPDYSSSEDDGNTPTNVSGRDLSTFKGTTNSLPKSRNNRMASSYHESVVNSKESEPSAMSTSTSVLEPGREKEFDVQLRAKVAAIAVASSKGSLDQRSNQSEEIRVIKSTRKDERGTISEPLVKPKGDHINKVKESIAVFERRSSLTGEGVGTSAAIAAVQASNSSSSTLTRPKKDDNTNLESSGSVSSSAANALRVSKSCFEVDICDNSSSGVSSDIDADNYTHHHHHHSQQQSKSNATDLSNRNQQIHSLNRRNSAIVSEKIANLMASGTPVTVIRANSQEARQILTNQSQHQDKEQAIRRASIASCATDKGDNLNSNVVVNSEVCSQSTGSGSKAAPTMAKTWSEISSAIRAAKGCTTTSSSTVPVKSGSNTANSGNNFTAVKQTGLRPTSAPITCNNNSNKIGHNNSNNSNSNKDGSDRSTKGRDGLAAVNEVDVLAELVPPPPEFAAPPPQPMDSRPGAIKIQVGGPKQPQKQQQQQQPVSNHQPQLTTVYHQQHQQQQQHQQHHHHHGQQTHSKMVTTLPATQGAPVNTVISGVGIKAVQQQVQQPINNQRKEEIRIINPQQAQVHIIHKPTPQQQACVYNSLACEANPQQLIRKTNTPPPPPPPEFSDLSAASRLGIVGAHLPAGHPHHHTIHFPQQHQQQAKIPYTLYP</sequence>
<feature type="compositionally biased region" description="Polar residues" evidence="7">
    <location>
        <begin position="1193"/>
        <end position="1212"/>
    </location>
</feature>
<keyword evidence="5" id="KW-1053">Target membrane</keyword>
<dbReference type="InterPro" id="IPR051569">
    <property type="entry name" value="SHANK"/>
</dbReference>
<protein>
    <recommendedName>
        <fullName evidence="8">PDZ domain-containing protein</fullName>
    </recommendedName>
</protein>
<feature type="compositionally biased region" description="Basic and acidic residues" evidence="7">
    <location>
        <begin position="585"/>
        <end position="594"/>
    </location>
</feature>
<feature type="compositionally biased region" description="Low complexity" evidence="7">
    <location>
        <begin position="1683"/>
        <end position="1701"/>
    </location>
</feature>
<proteinExistence type="predicted"/>
<comment type="subcellular location">
    <subcellularLocation>
        <location evidence="1">Target cell membrane</location>
    </subcellularLocation>
</comment>
<feature type="region of interest" description="Disordered" evidence="7">
    <location>
        <begin position="1918"/>
        <end position="1940"/>
    </location>
</feature>
<feature type="compositionally biased region" description="Pro residues" evidence="7">
    <location>
        <begin position="1728"/>
        <end position="1740"/>
    </location>
</feature>
<feature type="compositionally biased region" description="Polar residues" evidence="7">
    <location>
        <begin position="1444"/>
        <end position="1454"/>
    </location>
</feature>
<dbReference type="eggNOG" id="KOG3528">
    <property type="taxonomic scope" value="Eukaryota"/>
</dbReference>
<feature type="region of interest" description="Disordered" evidence="7">
    <location>
        <begin position="1641"/>
        <end position="1711"/>
    </location>
</feature>
<feature type="compositionally biased region" description="Low complexity" evidence="7">
    <location>
        <begin position="977"/>
        <end position="986"/>
    </location>
</feature>
<dbReference type="eggNOG" id="KOG0504">
    <property type="taxonomic scope" value="Eukaryota"/>
</dbReference>
<dbReference type="PANTHER" id="PTHR24135:SF28">
    <property type="entry name" value="LD13733P"/>
    <property type="match status" value="1"/>
</dbReference>
<feature type="compositionally biased region" description="Basic and acidic residues" evidence="7">
    <location>
        <begin position="716"/>
        <end position="725"/>
    </location>
</feature>
<dbReference type="Pfam" id="PF12796">
    <property type="entry name" value="Ank_2"/>
    <property type="match status" value="2"/>
</dbReference>
<dbReference type="InterPro" id="IPR001478">
    <property type="entry name" value="PDZ"/>
</dbReference>
<organism evidence="9 10">
    <name type="scientific">Tetranychus urticae</name>
    <name type="common">Two-spotted spider mite</name>
    <dbReference type="NCBI Taxonomy" id="32264"/>
    <lineage>
        <taxon>Eukaryota</taxon>
        <taxon>Metazoa</taxon>
        <taxon>Ecdysozoa</taxon>
        <taxon>Arthropoda</taxon>
        <taxon>Chelicerata</taxon>
        <taxon>Arachnida</taxon>
        <taxon>Acari</taxon>
        <taxon>Acariformes</taxon>
        <taxon>Trombidiformes</taxon>
        <taxon>Prostigmata</taxon>
        <taxon>Eleutherengona</taxon>
        <taxon>Raphignathae</taxon>
        <taxon>Tetranychoidea</taxon>
        <taxon>Tetranychidae</taxon>
        <taxon>Tetranychus</taxon>
    </lineage>
</organism>
<dbReference type="GO" id="GO:0030160">
    <property type="term" value="F:synaptic receptor adaptor activity"/>
    <property type="evidence" value="ECO:0007669"/>
    <property type="project" value="TreeGrafter"/>
</dbReference>
<dbReference type="EnsemblMetazoa" id="tetur02g10960.1">
    <property type="protein sequence ID" value="tetur02g10960.1"/>
    <property type="gene ID" value="tetur02g10960"/>
</dbReference>
<feature type="region of interest" description="Disordered" evidence="7">
    <location>
        <begin position="1"/>
        <end position="29"/>
    </location>
</feature>
<keyword evidence="3" id="KW-1052">Target cell membrane</keyword>
<dbReference type="GO" id="GO:0044218">
    <property type="term" value="C:other organism cell membrane"/>
    <property type="evidence" value="ECO:0007669"/>
    <property type="project" value="UniProtKB-KW"/>
</dbReference>
<evidence type="ECO:0000256" key="6">
    <source>
        <dbReference type="PROSITE-ProRule" id="PRU00023"/>
    </source>
</evidence>
<feature type="compositionally biased region" description="Polar residues" evidence="7">
    <location>
        <begin position="1769"/>
        <end position="1779"/>
    </location>
</feature>
<keyword evidence="6" id="KW-0040">ANK repeat</keyword>
<feature type="compositionally biased region" description="Polar residues" evidence="7">
    <location>
        <begin position="1650"/>
        <end position="1669"/>
    </location>
</feature>
<dbReference type="PANTHER" id="PTHR24135">
    <property type="entry name" value="SH3 AND MULTIPLE ANKYRIN REPEAT DOMAINS PROTEIN"/>
    <property type="match status" value="1"/>
</dbReference>
<reference evidence="10" key="1">
    <citation type="submission" date="2011-08" db="EMBL/GenBank/DDBJ databases">
        <authorList>
            <person name="Rombauts S."/>
        </authorList>
    </citation>
    <scope>NUCLEOTIDE SEQUENCE</scope>
    <source>
        <strain evidence="10">London</strain>
    </source>
</reference>
<feature type="compositionally biased region" description="Polar residues" evidence="7">
    <location>
        <begin position="940"/>
        <end position="969"/>
    </location>
</feature>
<dbReference type="InterPro" id="IPR036034">
    <property type="entry name" value="PDZ_sf"/>
</dbReference>
<dbReference type="SUPFAM" id="SSF50156">
    <property type="entry name" value="PDZ domain-like"/>
    <property type="match status" value="1"/>
</dbReference>
<dbReference type="SMART" id="SM00248">
    <property type="entry name" value="ANK"/>
    <property type="match status" value="5"/>
</dbReference>
<evidence type="ECO:0000256" key="5">
    <source>
        <dbReference type="ARBA" id="ARBA00023298"/>
    </source>
</evidence>
<dbReference type="GO" id="GO:0044231">
    <property type="term" value="C:host cell presynaptic membrane"/>
    <property type="evidence" value="ECO:0007669"/>
    <property type="project" value="UniProtKB-KW"/>
</dbReference>
<feature type="region of interest" description="Disordered" evidence="7">
    <location>
        <begin position="1182"/>
        <end position="1212"/>
    </location>
</feature>
<dbReference type="Pfam" id="PF00595">
    <property type="entry name" value="PDZ"/>
    <property type="match status" value="1"/>
</dbReference>
<name>T1JX76_TETUR</name>
<feature type="compositionally biased region" description="Low complexity" evidence="7">
    <location>
        <begin position="751"/>
        <end position="764"/>
    </location>
</feature>
<keyword evidence="10" id="KW-1185">Reference proteome</keyword>
<evidence type="ECO:0000256" key="4">
    <source>
        <dbReference type="ARBA" id="ARBA00023028"/>
    </source>
</evidence>
<dbReference type="PROSITE" id="PS50297">
    <property type="entry name" value="ANK_REP_REGION"/>
    <property type="match status" value="2"/>
</dbReference>
<feature type="compositionally biased region" description="Basic and acidic residues" evidence="7">
    <location>
        <begin position="1182"/>
        <end position="1192"/>
    </location>
</feature>
<evidence type="ECO:0000259" key="8">
    <source>
        <dbReference type="PROSITE" id="PS50106"/>
    </source>
</evidence>
<feature type="compositionally biased region" description="Low complexity" evidence="7">
    <location>
        <begin position="1751"/>
        <end position="1768"/>
    </location>
</feature>
<feature type="region of interest" description="Disordered" evidence="7">
    <location>
        <begin position="585"/>
        <end position="618"/>
    </location>
</feature>
<keyword evidence="4" id="KW-0528">Neurotoxin</keyword>
<dbReference type="PROSITE" id="PS50088">
    <property type="entry name" value="ANK_REPEAT"/>
    <property type="match status" value="2"/>
</dbReference>
<feature type="compositionally biased region" description="Low complexity" evidence="7">
    <location>
        <begin position="649"/>
        <end position="678"/>
    </location>
</feature>
<feature type="compositionally biased region" description="Low complexity" evidence="7">
    <location>
        <begin position="704"/>
        <end position="713"/>
    </location>
</feature>
<dbReference type="Gene3D" id="1.25.40.20">
    <property type="entry name" value="Ankyrin repeat-containing domain"/>
    <property type="match status" value="1"/>
</dbReference>
<evidence type="ECO:0000256" key="3">
    <source>
        <dbReference type="ARBA" id="ARBA00022537"/>
    </source>
</evidence>
<feature type="compositionally biased region" description="Polar residues" evidence="7">
    <location>
        <begin position="1308"/>
        <end position="1348"/>
    </location>
</feature>
<dbReference type="PROSITE" id="PS50106">
    <property type="entry name" value="PDZ"/>
    <property type="match status" value="1"/>
</dbReference>
<feature type="repeat" description="ANK" evidence="6">
    <location>
        <begin position="424"/>
        <end position="456"/>
    </location>
</feature>
<feature type="compositionally biased region" description="Basic and acidic residues" evidence="7">
    <location>
        <begin position="888"/>
        <end position="910"/>
    </location>
</feature>
<feature type="region of interest" description="Disordered" evidence="7">
    <location>
        <begin position="1444"/>
        <end position="1472"/>
    </location>
</feature>
<keyword evidence="5" id="KW-0472">Membrane</keyword>
<dbReference type="GO" id="GO:0045211">
    <property type="term" value="C:postsynaptic membrane"/>
    <property type="evidence" value="ECO:0007669"/>
    <property type="project" value="TreeGrafter"/>
</dbReference>
<evidence type="ECO:0000256" key="7">
    <source>
        <dbReference type="SAM" id="MobiDB-lite"/>
    </source>
</evidence>
<dbReference type="SUPFAM" id="SSF48403">
    <property type="entry name" value="Ankyrin repeat"/>
    <property type="match status" value="1"/>
</dbReference>
<feature type="compositionally biased region" description="Polar residues" evidence="7">
    <location>
        <begin position="1138"/>
        <end position="1158"/>
    </location>
</feature>
<feature type="domain" description="PDZ" evidence="8">
    <location>
        <begin position="794"/>
        <end position="891"/>
    </location>
</feature>
<dbReference type="HOGENOM" id="CLU_235010_0_0_1"/>